<dbReference type="InterPro" id="IPR018902">
    <property type="entry name" value="CMI2A-C-like_dom"/>
</dbReference>
<dbReference type="GO" id="GO:0015630">
    <property type="term" value="C:microtubule cytoskeleton"/>
    <property type="evidence" value="ECO:0007669"/>
    <property type="project" value="UniProtKB-ARBA"/>
</dbReference>
<dbReference type="EMBL" id="CAKASE010000046">
    <property type="protein sequence ID" value="CAG9560946.1"/>
    <property type="molecule type" value="Genomic_DNA"/>
</dbReference>
<gene>
    <name evidence="7" type="ORF">DCHRY22_LOCUS2534</name>
</gene>
<dbReference type="Pfam" id="PF10629">
    <property type="entry name" value="CMI2B-like"/>
    <property type="match status" value="2"/>
</dbReference>
<evidence type="ECO:0000256" key="4">
    <source>
        <dbReference type="ARBA" id="ARBA00023273"/>
    </source>
</evidence>
<evidence type="ECO:0000256" key="3">
    <source>
        <dbReference type="ARBA" id="ARBA00023212"/>
    </source>
</evidence>
<feature type="domain" description="Ciliary microtubule inner protein 2A-C-like" evidence="6">
    <location>
        <begin position="155"/>
        <end position="205"/>
    </location>
</feature>
<evidence type="ECO:0000256" key="2">
    <source>
        <dbReference type="ARBA" id="ARBA00022490"/>
    </source>
</evidence>
<comment type="subcellular location">
    <subcellularLocation>
        <location evidence="1">Cytoplasm</location>
        <location evidence="1">Cytoskeleton</location>
        <location evidence="1">Cilium axoneme</location>
    </subcellularLocation>
</comment>
<evidence type="ECO:0000256" key="5">
    <source>
        <dbReference type="ARBA" id="ARBA00035661"/>
    </source>
</evidence>
<keyword evidence="3" id="KW-0206">Cytoskeleton</keyword>
<keyword evidence="8" id="KW-1185">Reference proteome</keyword>
<evidence type="ECO:0000259" key="6">
    <source>
        <dbReference type="Pfam" id="PF10629"/>
    </source>
</evidence>
<accession>A0A8J2VQX2</accession>
<dbReference type="Proteomes" id="UP000789524">
    <property type="component" value="Unassembled WGS sequence"/>
</dbReference>
<sequence length="309" mass="35911">MIDSLYYAKIGTPGCLTYNNTCVDECPEYMHRLNSECRPTPSQRTCDEPVAISMGIICDWSRCDCDFPFVLHLPSGYCFLLEDCPYTGHCPLLKFRYGKCYGDNTRQILKEIRTKGLFNKPLKYRPGDNYEVDSYPRRDTPSRDVYEDLRHRNGHVTGYTGYVPGMNFTYGKSFGRASDDCMTDFTTNQRQLRRKADINRSYTRSRSAPKMETIHSRDEIRRDLSRFREINKYKDNTISPEFPPIAGYTGHIPRIKGSEASLSQRYHCAAKRGLELIKQEREKRKELQNADANIKSILKDRKTSYCNWG</sequence>
<dbReference type="GO" id="GO:0005930">
    <property type="term" value="C:axoneme"/>
    <property type="evidence" value="ECO:0007669"/>
    <property type="project" value="UniProtKB-SubCell"/>
</dbReference>
<comment type="similarity">
    <text evidence="5">Belongs to the CIMIP2 family.</text>
</comment>
<proteinExistence type="inferred from homology"/>
<evidence type="ECO:0000313" key="7">
    <source>
        <dbReference type="EMBL" id="CAG9560946.1"/>
    </source>
</evidence>
<keyword evidence="4" id="KW-0966">Cell projection</keyword>
<evidence type="ECO:0000313" key="8">
    <source>
        <dbReference type="Proteomes" id="UP000789524"/>
    </source>
</evidence>
<feature type="domain" description="Ciliary microtubule inner protein 2A-C-like" evidence="6">
    <location>
        <begin position="86"/>
        <end position="125"/>
    </location>
</feature>
<comment type="caution">
    <text evidence="7">The sequence shown here is derived from an EMBL/GenBank/DDBJ whole genome shotgun (WGS) entry which is preliminary data.</text>
</comment>
<dbReference type="OrthoDB" id="8181742at2759"/>
<dbReference type="AlphaFoldDB" id="A0A8J2VQX2"/>
<keyword evidence="2" id="KW-0963">Cytoplasm</keyword>
<protein>
    <submittedName>
        <fullName evidence="7">(African queen) hypothetical protein</fullName>
    </submittedName>
</protein>
<organism evidence="7 8">
    <name type="scientific">Danaus chrysippus</name>
    <name type="common">African queen</name>
    <dbReference type="NCBI Taxonomy" id="151541"/>
    <lineage>
        <taxon>Eukaryota</taxon>
        <taxon>Metazoa</taxon>
        <taxon>Ecdysozoa</taxon>
        <taxon>Arthropoda</taxon>
        <taxon>Hexapoda</taxon>
        <taxon>Insecta</taxon>
        <taxon>Pterygota</taxon>
        <taxon>Neoptera</taxon>
        <taxon>Endopterygota</taxon>
        <taxon>Lepidoptera</taxon>
        <taxon>Glossata</taxon>
        <taxon>Ditrysia</taxon>
        <taxon>Papilionoidea</taxon>
        <taxon>Nymphalidae</taxon>
        <taxon>Danainae</taxon>
        <taxon>Danaini</taxon>
        <taxon>Danaina</taxon>
        <taxon>Danaus</taxon>
        <taxon>Anosia</taxon>
    </lineage>
</organism>
<name>A0A8J2VQX2_9NEOP</name>
<dbReference type="PANTHER" id="PTHR22146">
    <property type="entry name" value="CAT EYE SYNDROME CRITICAL REGION PROTEIN 6"/>
    <property type="match status" value="1"/>
</dbReference>
<reference evidence="7" key="1">
    <citation type="submission" date="2021-09" db="EMBL/GenBank/DDBJ databases">
        <authorList>
            <person name="Martin H S."/>
        </authorList>
    </citation>
    <scope>NUCLEOTIDE SEQUENCE</scope>
</reference>
<dbReference type="PANTHER" id="PTHR22146:SF17">
    <property type="entry name" value="PROTEIN FAM166B-LIKE PROTEIN"/>
    <property type="match status" value="1"/>
</dbReference>
<evidence type="ECO:0000256" key="1">
    <source>
        <dbReference type="ARBA" id="ARBA00004430"/>
    </source>
</evidence>